<evidence type="ECO:0000313" key="4">
    <source>
        <dbReference type="Proteomes" id="UP000035932"/>
    </source>
</evidence>
<dbReference type="AlphaFoldDB" id="A0A0J6XEH4"/>
<dbReference type="InterPro" id="IPR001584">
    <property type="entry name" value="Integrase_cat-core"/>
</dbReference>
<dbReference type="Pfam" id="PF09299">
    <property type="entry name" value="Mu-transpos_C"/>
    <property type="match status" value="1"/>
</dbReference>
<evidence type="ECO:0000313" key="3">
    <source>
        <dbReference type="EMBL" id="KMO93494.1"/>
    </source>
</evidence>
<gene>
    <name evidence="3" type="ORF">ACS04_35025</name>
</gene>
<dbReference type="OrthoDB" id="4516419at2"/>
<dbReference type="Proteomes" id="UP000035932">
    <property type="component" value="Unassembled WGS sequence"/>
</dbReference>
<evidence type="ECO:0000256" key="1">
    <source>
        <dbReference type="SAM" id="MobiDB-lite"/>
    </source>
</evidence>
<feature type="compositionally biased region" description="Basic residues" evidence="1">
    <location>
        <begin position="459"/>
        <end position="469"/>
    </location>
</feature>
<sequence>MEGAEESKRAAAVARLIQLRDAEQLSAAHVRLAAEGLGVSERTVWRWLAAPARVPEHRGPEPYVLSETDREAYALYRGNVSAVHRARQAVVDGDGTTAGAPVPDFLREGWAGAAPVALRTMQVAFNRELTPAERAAWKVGESGRRAKSVYLRRPDEVRGRVWEMDHKQLPILVHPPKGKPLSPWMTTIVDDGTRALLGWSLAVSPHAGTVLTAMRMALVHDADVSPFGAVPARVRIDRGLEFAAGTIKDVMDALCVTVHRLPAFTPHRKGKVERVNLTIEQTLISLMPGFTGGPRDASGRLYGPIGDSPAAKRAAEKTGGPMLLDDFVARLAAWVRWYNTERPHRMLEGRTPLAAWQEDEAPLHRIDADKLRHLLLAGDERTIQKDGIHLGGHAYVASEIHGRVGQVVQIRYMPHDDRSIEVYLGGKHLCTALPTGTLTAEQTDAFRLQQREEAARLGRERRKASRRARRELAPMTGDGTPAAESRLVADKTGRNSSRQALDAALRARSSTSLLGIIPIIKNEES</sequence>
<comment type="caution">
    <text evidence="3">The sequence shown here is derived from an EMBL/GenBank/DDBJ whole genome shotgun (WGS) entry which is preliminary data.</text>
</comment>
<dbReference type="PATRIC" id="fig|66430.4.peg.1780"/>
<dbReference type="InterPro" id="IPR009004">
    <property type="entry name" value="Transposase_Mu_C"/>
</dbReference>
<evidence type="ECO:0000259" key="2">
    <source>
        <dbReference type="PROSITE" id="PS50994"/>
    </source>
</evidence>
<reference evidence="3 4" key="1">
    <citation type="submission" date="2015-06" db="EMBL/GenBank/DDBJ databases">
        <title>Recapitulation of the evolution of biosynthetic gene clusters reveals hidden chemical diversity on bacterial genomes.</title>
        <authorList>
            <person name="Cruz-Morales P."/>
            <person name="Martinez-Guerrero C."/>
            <person name="Morales-Escalante M.A."/>
            <person name="Yanez-Guerra L.A."/>
            <person name="Kopp J.F."/>
            <person name="Feldmann J."/>
            <person name="Ramos-Aboites H.E."/>
            <person name="Barona-Gomez F."/>
        </authorList>
    </citation>
    <scope>NUCLEOTIDE SEQUENCE [LARGE SCALE GENOMIC DNA]</scope>
    <source>
        <strain evidence="3 4">ATCC 31245</strain>
    </source>
</reference>
<dbReference type="SUPFAM" id="SSF50610">
    <property type="entry name" value="mu transposase, C-terminal domain"/>
    <property type="match status" value="1"/>
</dbReference>
<dbReference type="PROSITE" id="PS50994">
    <property type="entry name" value="INTEGRASE"/>
    <property type="match status" value="1"/>
</dbReference>
<dbReference type="InterPro" id="IPR015378">
    <property type="entry name" value="Transposase-like_Mu_C"/>
</dbReference>
<protein>
    <submittedName>
        <fullName evidence="3">Transposase</fullName>
    </submittedName>
</protein>
<dbReference type="RefSeq" id="WP_048480882.1">
    <property type="nucleotide sequence ID" value="NZ_JBIRUD010000003.1"/>
</dbReference>
<dbReference type="GO" id="GO:0003676">
    <property type="term" value="F:nucleic acid binding"/>
    <property type="evidence" value="ECO:0007669"/>
    <property type="project" value="InterPro"/>
</dbReference>
<dbReference type="SUPFAM" id="SSF53098">
    <property type="entry name" value="Ribonuclease H-like"/>
    <property type="match status" value="1"/>
</dbReference>
<accession>A0A0J6XEH4</accession>
<name>A0A0J6XEH4_9ACTN</name>
<feature type="region of interest" description="Disordered" evidence="1">
    <location>
        <begin position="455"/>
        <end position="497"/>
    </location>
</feature>
<dbReference type="Gene3D" id="3.30.420.10">
    <property type="entry name" value="Ribonuclease H-like superfamily/Ribonuclease H"/>
    <property type="match status" value="1"/>
</dbReference>
<organism evidence="3 4">
    <name type="scientific">Streptomyces roseus</name>
    <dbReference type="NCBI Taxonomy" id="66430"/>
    <lineage>
        <taxon>Bacteria</taxon>
        <taxon>Bacillati</taxon>
        <taxon>Actinomycetota</taxon>
        <taxon>Actinomycetes</taxon>
        <taxon>Kitasatosporales</taxon>
        <taxon>Streptomycetaceae</taxon>
        <taxon>Streptomyces</taxon>
    </lineage>
</organism>
<keyword evidence="4" id="KW-1185">Reference proteome</keyword>
<dbReference type="InterPro" id="IPR012337">
    <property type="entry name" value="RNaseH-like_sf"/>
</dbReference>
<dbReference type="Pfam" id="PF13683">
    <property type="entry name" value="rve_3"/>
    <property type="match status" value="1"/>
</dbReference>
<proteinExistence type="predicted"/>
<dbReference type="GO" id="GO:0015074">
    <property type="term" value="P:DNA integration"/>
    <property type="evidence" value="ECO:0007669"/>
    <property type="project" value="InterPro"/>
</dbReference>
<dbReference type="InterPro" id="IPR036397">
    <property type="entry name" value="RNaseH_sf"/>
</dbReference>
<feature type="domain" description="Integrase catalytic" evidence="2">
    <location>
        <begin position="150"/>
        <end position="360"/>
    </location>
</feature>
<dbReference type="EMBL" id="LFML01000163">
    <property type="protein sequence ID" value="KMO93494.1"/>
    <property type="molecule type" value="Genomic_DNA"/>
</dbReference>